<accession>A0A0P7ZZX3</accession>
<feature type="transmembrane region" description="Helical" evidence="1">
    <location>
        <begin position="20"/>
        <end position="39"/>
    </location>
</feature>
<dbReference type="AlphaFoldDB" id="A0A0P7ZZX3"/>
<dbReference type="EMBL" id="LKCM01000416">
    <property type="protein sequence ID" value="KPQ41184.1"/>
    <property type="molecule type" value="Genomic_DNA"/>
</dbReference>
<keyword evidence="1" id="KW-0812">Transmembrane</keyword>
<dbReference type="Proteomes" id="UP000050360">
    <property type="component" value="Unassembled WGS sequence"/>
</dbReference>
<protein>
    <submittedName>
        <fullName evidence="2">Uncharacterized protein</fullName>
    </submittedName>
</protein>
<organism evidence="2 3">
    <name type="scientific">Candidatus Methanoperedens nitratireducens</name>
    <dbReference type="NCBI Taxonomy" id="1392998"/>
    <lineage>
        <taxon>Archaea</taxon>
        <taxon>Methanobacteriati</taxon>
        <taxon>Methanobacteriota</taxon>
        <taxon>Stenosarchaea group</taxon>
        <taxon>Methanomicrobia</taxon>
        <taxon>Methanosarcinales</taxon>
        <taxon>ANME-2 cluster</taxon>
        <taxon>Candidatus Methanoperedentaceae</taxon>
        <taxon>Candidatus Methanoperedens</taxon>
    </lineage>
</organism>
<keyword evidence="1" id="KW-1133">Transmembrane helix</keyword>
<evidence type="ECO:0000256" key="1">
    <source>
        <dbReference type="SAM" id="Phobius"/>
    </source>
</evidence>
<evidence type="ECO:0000313" key="2">
    <source>
        <dbReference type="EMBL" id="KPQ41184.1"/>
    </source>
</evidence>
<gene>
    <name evidence="2" type="ORF">MPEBLZ_04276</name>
</gene>
<dbReference type="Gene3D" id="3.90.10.10">
    <property type="entry name" value="Cytochrome C3"/>
    <property type="match status" value="1"/>
</dbReference>
<sequence length="224" mass="25379">MLKEFVTKKNRECQLIKRTLILSVLIILVSSLAISVNAYERPEYRDGLTDKWHPGAYCIPCHYTLLSTDKAQSISSGCKCHDYRPKNIEDKYSVDMKQIFNIHKDIVCIRCHVGVKDGTNVTAADFHRIMSKQACMTCHTYENGIIQKPLKTNCSDCHSGDPHVVHGNRLEKMCETCHGEFAKNYVGDKTINPVSTRPEAAVKEYPTIGQIISNLVESVMQIFR</sequence>
<dbReference type="InterPro" id="IPR036280">
    <property type="entry name" value="Multihaem_cyt_sf"/>
</dbReference>
<name>A0A0P7ZZX3_9EURY</name>
<comment type="caution">
    <text evidence="2">The sequence shown here is derived from an EMBL/GenBank/DDBJ whole genome shotgun (WGS) entry which is preliminary data.</text>
</comment>
<reference evidence="2 3" key="1">
    <citation type="submission" date="2015-09" db="EMBL/GenBank/DDBJ databases">
        <title>A metagenomics-based metabolic model of nitrate-dependent anaerobic oxidation of methane by Methanoperedens-like archaea.</title>
        <authorList>
            <person name="Arshad A."/>
            <person name="Speth D.R."/>
            <person name="De Graaf R.M."/>
            <person name="Op Den Camp H.J."/>
            <person name="Jetten M.S."/>
            <person name="Welte C.U."/>
        </authorList>
    </citation>
    <scope>NUCLEOTIDE SEQUENCE [LARGE SCALE GENOMIC DNA]</scope>
</reference>
<proteinExistence type="predicted"/>
<dbReference type="SUPFAM" id="SSF48695">
    <property type="entry name" value="Multiheme cytochromes"/>
    <property type="match status" value="1"/>
</dbReference>
<evidence type="ECO:0000313" key="3">
    <source>
        <dbReference type="Proteomes" id="UP000050360"/>
    </source>
</evidence>
<keyword evidence="1" id="KW-0472">Membrane</keyword>